<reference evidence="3 4" key="1">
    <citation type="submission" date="2019-01" db="EMBL/GenBank/DDBJ databases">
        <title>Lacunisphaera sp. strain TWA-58.</title>
        <authorList>
            <person name="Chen W.-M."/>
        </authorList>
    </citation>
    <scope>NUCLEOTIDE SEQUENCE [LARGE SCALE GENOMIC DNA]</scope>
    <source>
        <strain evidence="3 4">TWA-58</strain>
    </source>
</reference>
<evidence type="ECO:0000256" key="1">
    <source>
        <dbReference type="SAM" id="MobiDB-lite"/>
    </source>
</evidence>
<organism evidence="3 4">
    <name type="scientific">Oleiharenicola lentus</name>
    <dbReference type="NCBI Taxonomy" id="2508720"/>
    <lineage>
        <taxon>Bacteria</taxon>
        <taxon>Pseudomonadati</taxon>
        <taxon>Verrucomicrobiota</taxon>
        <taxon>Opitutia</taxon>
        <taxon>Opitutales</taxon>
        <taxon>Opitutaceae</taxon>
        <taxon>Oleiharenicola</taxon>
    </lineage>
</organism>
<dbReference type="InterPro" id="IPR041657">
    <property type="entry name" value="HTH_17"/>
</dbReference>
<dbReference type="Pfam" id="PF12728">
    <property type="entry name" value="HTH_17"/>
    <property type="match status" value="1"/>
</dbReference>
<comment type="caution">
    <text evidence="3">The sequence shown here is derived from an EMBL/GenBank/DDBJ whole genome shotgun (WGS) entry which is preliminary data.</text>
</comment>
<dbReference type="EMBL" id="SDHX01000001">
    <property type="protein sequence ID" value="RXK55047.1"/>
    <property type="molecule type" value="Genomic_DNA"/>
</dbReference>
<sequence length="81" mass="9251">MGLTLGKRTSREGKEMNTPASLPNGDEFLLLPEIAPVLRCSVKTVRRLIQDGKLKSVKIRGRVFVLKSAFHDYFHRIKKTR</sequence>
<dbReference type="InterPro" id="IPR010093">
    <property type="entry name" value="SinI_DNA-bd"/>
</dbReference>
<feature type="region of interest" description="Disordered" evidence="1">
    <location>
        <begin position="1"/>
        <end position="21"/>
    </location>
</feature>
<dbReference type="NCBIfam" id="TIGR01764">
    <property type="entry name" value="excise"/>
    <property type="match status" value="1"/>
</dbReference>
<protein>
    <submittedName>
        <fullName evidence="3">DNA-binding protein</fullName>
    </submittedName>
</protein>
<gene>
    <name evidence="3" type="ORF">ESB00_03870</name>
</gene>
<evidence type="ECO:0000259" key="2">
    <source>
        <dbReference type="Pfam" id="PF12728"/>
    </source>
</evidence>
<evidence type="ECO:0000313" key="3">
    <source>
        <dbReference type="EMBL" id="RXK55047.1"/>
    </source>
</evidence>
<dbReference type="Proteomes" id="UP000290218">
    <property type="component" value="Unassembled WGS sequence"/>
</dbReference>
<dbReference type="OrthoDB" id="4870800at2"/>
<keyword evidence="3" id="KW-0238">DNA-binding</keyword>
<feature type="domain" description="Helix-turn-helix" evidence="2">
    <location>
        <begin position="32"/>
        <end position="75"/>
    </location>
</feature>
<proteinExistence type="predicted"/>
<dbReference type="AlphaFoldDB" id="A0A4Q1C7Y8"/>
<accession>A0A4Q1C7Y8</accession>
<keyword evidence="4" id="KW-1185">Reference proteome</keyword>
<name>A0A4Q1C7Y8_9BACT</name>
<dbReference type="GO" id="GO:0003677">
    <property type="term" value="F:DNA binding"/>
    <property type="evidence" value="ECO:0007669"/>
    <property type="project" value="UniProtKB-KW"/>
</dbReference>
<evidence type="ECO:0000313" key="4">
    <source>
        <dbReference type="Proteomes" id="UP000290218"/>
    </source>
</evidence>